<dbReference type="Proteomes" id="UP000610746">
    <property type="component" value="Unassembled WGS sequence"/>
</dbReference>
<evidence type="ECO:0000313" key="1">
    <source>
        <dbReference type="EMBL" id="NRS92428.1"/>
    </source>
</evidence>
<dbReference type="EMBL" id="JABSNO010000008">
    <property type="protein sequence ID" value="NRS92428.1"/>
    <property type="molecule type" value="Genomic_DNA"/>
</dbReference>
<proteinExistence type="predicted"/>
<keyword evidence="2" id="KW-1185">Reference proteome</keyword>
<accession>A0A8J8G6K0</accession>
<sequence>MDKIFDKLFGDFTVENFGLWMKELFLFFWHPTDVVLNISNKKQSEIFSQMFFYIVLSN</sequence>
<evidence type="ECO:0000313" key="2">
    <source>
        <dbReference type="Proteomes" id="UP000610746"/>
    </source>
</evidence>
<gene>
    <name evidence="1" type="ORF">HNQ03_001496</name>
</gene>
<organism evidence="1 2">
    <name type="scientific">Frigoriflavimonas asaccharolytica</name>
    <dbReference type="NCBI Taxonomy" id="2735899"/>
    <lineage>
        <taxon>Bacteria</taxon>
        <taxon>Pseudomonadati</taxon>
        <taxon>Bacteroidota</taxon>
        <taxon>Flavobacteriia</taxon>
        <taxon>Flavobacteriales</taxon>
        <taxon>Weeksellaceae</taxon>
        <taxon>Frigoriflavimonas</taxon>
    </lineage>
</organism>
<protein>
    <submittedName>
        <fullName evidence="1">Uncharacterized protein</fullName>
    </submittedName>
</protein>
<dbReference type="AlphaFoldDB" id="A0A8J8G6K0"/>
<comment type="caution">
    <text evidence="1">The sequence shown here is derived from an EMBL/GenBank/DDBJ whole genome shotgun (WGS) entry which is preliminary data.</text>
</comment>
<reference evidence="1" key="1">
    <citation type="submission" date="2020-05" db="EMBL/GenBank/DDBJ databases">
        <title>Genomic Encyclopedia of Type Strains, Phase IV (KMG-V): Genome sequencing to study the core and pangenomes of soil and plant-associated prokaryotes.</title>
        <authorList>
            <person name="Whitman W."/>
        </authorList>
    </citation>
    <scope>NUCLEOTIDE SEQUENCE</scope>
    <source>
        <strain evidence="1">16F</strain>
    </source>
</reference>
<name>A0A8J8G6K0_9FLAO</name>